<keyword evidence="2" id="KW-1185">Reference proteome</keyword>
<organism evidence="1 2">
    <name type="scientific">Spodoptera eridania nucleopolyhedrovirus</name>
    <dbReference type="NCBI Taxonomy" id="2315721"/>
    <lineage>
        <taxon>Viruses</taxon>
        <taxon>Viruses incertae sedis</taxon>
        <taxon>Naldaviricetes</taxon>
        <taxon>Lefavirales</taxon>
        <taxon>Baculoviridae</taxon>
        <taxon>Alphabaculovirus</taxon>
        <taxon>Alphabaculovirus speridaniae</taxon>
    </lineage>
</organism>
<evidence type="ECO:0000313" key="1">
    <source>
        <dbReference type="EMBL" id="AXU41728.1"/>
    </source>
</evidence>
<dbReference type="RefSeq" id="YP_010087136.1">
    <property type="nucleotide sequence ID" value="NC_055502.1"/>
</dbReference>
<dbReference type="GeneID" id="65102383"/>
<reference evidence="1 2" key="1">
    <citation type="submission" date="2018-05" db="EMBL/GenBank/DDBJ databases">
        <title>The complete genome sequence of an alphabaculovirus isolated from the southern armyworm, Spodoptera eridania.</title>
        <authorList>
            <person name="Harrison R.L."/>
            <person name="Rowley D.L."/>
        </authorList>
    </citation>
    <scope>NUCLEOTIDE SEQUENCE [LARGE SCALE GENOMIC DNA]</scope>
    <source>
        <strain evidence="1">251</strain>
    </source>
</reference>
<dbReference type="EMBL" id="MH320559">
    <property type="protein sequence ID" value="AXU41728.1"/>
    <property type="molecule type" value="Genomic_DNA"/>
</dbReference>
<proteinExistence type="predicted"/>
<dbReference type="KEGG" id="vg:65102383"/>
<name>A0A346TQ68_9ABAC</name>
<sequence>MIAFKPSLKKIKCFKNFLITRIFDSIMPHVYIVSVDGHFNIISIHKAMDFEAAKRGNLPDFLRYYNVETKVFPEKKMYIFRCINESMQ</sequence>
<protein>
    <submittedName>
        <fullName evidence="1">ORF135</fullName>
    </submittedName>
</protein>
<evidence type="ECO:0000313" key="2">
    <source>
        <dbReference type="Proteomes" id="UP000503448"/>
    </source>
</evidence>
<accession>A0A346TQ68</accession>
<dbReference type="Proteomes" id="UP000503448">
    <property type="component" value="Segment"/>
</dbReference>